<comment type="subcellular location">
    <subcellularLocation>
        <location evidence="1">Membrane</location>
        <topology evidence="1">Multi-pass membrane protein</topology>
    </subcellularLocation>
</comment>
<evidence type="ECO:0000313" key="11">
    <source>
        <dbReference type="EnsemblMetazoa" id="CJA09744.1"/>
    </source>
</evidence>
<comment type="similarity">
    <text evidence="2">Belongs to the sphingomyelin synthase family.</text>
</comment>
<dbReference type="AlphaFoldDB" id="A0A8R1DRA2"/>
<reference evidence="11" key="2">
    <citation type="submission" date="2022-06" db="UniProtKB">
        <authorList>
            <consortium name="EnsemblMetazoa"/>
        </authorList>
    </citation>
    <scope>IDENTIFICATION</scope>
    <source>
        <strain evidence="11">DF5081</strain>
    </source>
</reference>
<evidence type="ECO:0000256" key="6">
    <source>
        <dbReference type="ARBA" id="ARBA00022989"/>
    </source>
</evidence>
<evidence type="ECO:0000256" key="4">
    <source>
        <dbReference type="ARBA" id="ARBA00022692"/>
    </source>
</evidence>
<keyword evidence="5" id="KW-0746">Sphingolipid metabolism</keyword>
<evidence type="ECO:0000256" key="1">
    <source>
        <dbReference type="ARBA" id="ARBA00004141"/>
    </source>
</evidence>
<protein>
    <submittedName>
        <fullName evidence="11">PAP2_C domain-containing protein</fullName>
    </submittedName>
</protein>
<evidence type="ECO:0000256" key="5">
    <source>
        <dbReference type="ARBA" id="ARBA00022919"/>
    </source>
</evidence>
<dbReference type="GO" id="GO:0047493">
    <property type="term" value="F:ceramide cholinephosphotransferase activity"/>
    <property type="evidence" value="ECO:0007669"/>
    <property type="project" value="TreeGrafter"/>
</dbReference>
<dbReference type="GO" id="GO:0046513">
    <property type="term" value="P:ceramide biosynthetic process"/>
    <property type="evidence" value="ECO:0007669"/>
    <property type="project" value="TreeGrafter"/>
</dbReference>
<dbReference type="GO" id="GO:0000139">
    <property type="term" value="C:Golgi membrane"/>
    <property type="evidence" value="ECO:0007669"/>
    <property type="project" value="TreeGrafter"/>
</dbReference>
<feature type="transmembrane region" description="Helical" evidence="9">
    <location>
        <begin position="96"/>
        <end position="117"/>
    </location>
</feature>
<evidence type="ECO:0000256" key="3">
    <source>
        <dbReference type="ARBA" id="ARBA00022679"/>
    </source>
</evidence>
<reference evidence="12" key="1">
    <citation type="submission" date="2010-08" db="EMBL/GenBank/DDBJ databases">
        <authorList>
            <consortium name="Caenorhabditis japonica Sequencing Consortium"/>
            <person name="Wilson R.K."/>
        </authorList>
    </citation>
    <scope>NUCLEOTIDE SEQUENCE [LARGE SCALE GENOMIC DNA]</scope>
    <source>
        <strain evidence="12">DF5081</strain>
    </source>
</reference>
<keyword evidence="4 9" id="KW-0812">Transmembrane</keyword>
<proteinExistence type="inferred from homology"/>
<evidence type="ECO:0000259" key="10">
    <source>
        <dbReference type="Pfam" id="PF14360"/>
    </source>
</evidence>
<dbReference type="InterPro" id="IPR025749">
    <property type="entry name" value="Sphingomyelin_synth-like_dom"/>
</dbReference>
<dbReference type="PANTHER" id="PTHR21290:SF4">
    <property type="entry name" value="SPHINGOMYELIN SYNTHASE-RELATED 2"/>
    <property type="match status" value="1"/>
</dbReference>
<evidence type="ECO:0000256" key="7">
    <source>
        <dbReference type="ARBA" id="ARBA00023098"/>
    </source>
</evidence>
<feature type="transmembrane region" description="Helical" evidence="9">
    <location>
        <begin position="220"/>
        <end position="239"/>
    </location>
</feature>
<organism evidence="11 12">
    <name type="scientific">Caenorhabditis japonica</name>
    <dbReference type="NCBI Taxonomy" id="281687"/>
    <lineage>
        <taxon>Eukaryota</taxon>
        <taxon>Metazoa</taxon>
        <taxon>Ecdysozoa</taxon>
        <taxon>Nematoda</taxon>
        <taxon>Chromadorea</taxon>
        <taxon>Rhabditida</taxon>
        <taxon>Rhabditina</taxon>
        <taxon>Rhabditomorpha</taxon>
        <taxon>Rhabditoidea</taxon>
        <taxon>Rhabditidae</taxon>
        <taxon>Peloderinae</taxon>
        <taxon>Caenorhabditis</taxon>
    </lineage>
</organism>
<evidence type="ECO:0000313" key="12">
    <source>
        <dbReference type="Proteomes" id="UP000005237"/>
    </source>
</evidence>
<evidence type="ECO:0000256" key="2">
    <source>
        <dbReference type="ARBA" id="ARBA00005441"/>
    </source>
</evidence>
<keyword evidence="6 9" id="KW-1133">Transmembrane helix</keyword>
<feature type="transmembrane region" description="Helical" evidence="9">
    <location>
        <begin position="51"/>
        <end position="72"/>
    </location>
</feature>
<feature type="domain" description="Sphingomyelin synthase-like" evidence="10">
    <location>
        <begin position="191"/>
        <end position="262"/>
    </location>
</feature>
<dbReference type="GO" id="GO:0005789">
    <property type="term" value="C:endoplasmic reticulum membrane"/>
    <property type="evidence" value="ECO:0007669"/>
    <property type="project" value="TreeGrafter"/>
</dbReference>
<keyword evidence="7" id="KW-0443">Lipid metabolism</keyword>
<name>A0A8R1DRA2_CAEJA</name>
<keyword evidence="12" id="KW-1185">Reference proteome</keyword>
<dbReference type="EnsemblMetazoa" id="CJA09744.1">
    <property type="protein sequence ID" value="CJA09744.1"/>
    <property type="gene ID" value="WBGene00128948"/>
</dbReference>
<dbReference type="CDD" id="cd01610">
    <property type="entry name" value="PAP2_like"/>
    <property type="match status" value="1"/>
</dbReference>
<dbReference type="GO" id="GO:0005886">
    <property type="term" value="C:plasma membrane"/>
    <property type="evidence" value="ECO:0007669"/>
    <property type="project" value="TreeGrafter"/>
</dbReference>
<dbReference type="InterPro" id="IPR045221">
    <property type="entry name" value="Sphingomyelin_synth-like"/>
</dbReference>
<dbReference type="Proteomes" id="UP000005237">
    <property type="component" value="Unassembled WGS sequence"/>
</dbReference>
<evidence type="ECO:0000256" key="9">
    <source>
        <dbReference type="SAM" id="Phobius"/>
    </source>
</evidence>
<keyword evidence="8 9" id="KW-0472">Membrane</keyword>
<feature type="transmembrane region" description="Helical" evidence="9">
    <location>
        <begin position="129"/>
        <end position="147"/>
    </location>
</feature>
<keyword evidence="3" id="KW-0808">Transferase</keyword>
<dbReference type="GO" id="GO:0033188">
    <property type="term" value="F:sphingomyelin synthase activity"/>
    <property type="evidence" value="ECO:0007669"/>
    <property type="project" value="TreeGrafter"/>
</dbReference>
<dbReference type="Pfam" id="PF14360">
    <property type="entry name" value="PAP2_C"/>
    <property type="match status" value="1"/>
</dbReference>
<dbReference type="GO" id="GO:0006686">
    <property type="term" value="P:sphingomyelin biosynthetic process"/>
    <property type="evidence" value="ECO:0007669"/>
    <property type="project" value="TreeGrafter"/>
</dbReference>
<accession>A0A8R1DRA2</accession>
<sequence>MQINAENENLLHKYEHSVNCDKYFDNPDTKYYVEDEEDSDKKEKAVRKWPTIFTAILVGIGWLLNEIALAWVHERVPDDYHPLPDLFFSYFPEIRGAIRITEYIMLILLASALIVMFTHHYKWIVLRRAFFCIALSYTFRAICVVIFQVPVPSTNTYCAPKMNSSVEVVIGRVTKMFWSAGIEQLRPRELCGDLIVSGHTLTIFSAFLVFKTYAPKRIQFLSYIYHVLAFIALFSILLARKHYMIDVVLGYTVSTRVFMEYHSLAVSYHNKTFDTNALAWSWWSSLIPFLERDAPSNFHNHMHLYRSKTSVSRKSRRTFE</sequence>
<dbReference type="PANTHER" id="PTHR21290">
    <property type="entry name" value="SPHINGOMYELIN SYNTHETASE"/>
    <property type="match status" value="1"/>
</dbReference>
<evidence type="ECO:0000256" key="8">
    <source>
        <dbReference type="ARBA" id="ARBA00023136"/>
    </source>
</evidence>